<reference evidence="12" key="1">
    <citation type="submission" date="2020-01" db="EMBL/GenBank/DDBJ databases">
        <authorList>
            <person name="Meier V. D."/>
            <person name="Meier V D."/>
        </authorList>
    </citation>
    <scope>NUCLEOTIDE SEQUENCE</scope>
    <source>
        <strain evidence="12">HLG_WM_MAG_08</strain>
    </source>
</reference>
<evidence type="ECO:0000256" key="6">
    <source>
        <dbReference type="ARBA" id="ARBA00022695"/>
    </source>
</evidence>
<dbReference type="PANTHER" id="PTHR34476:SF1">
    <property type="entry name" value="DNA-DIRECTED RNA POLYMERASE SUBUNIT OMEGA"/>
    <property type="match status" value="1"/>
</dbReference>
<evidence type="ECO:0000256" key="3">
    <source>
        <dbReference type="ARBA" id="ARBA00013725"/>
    </source>
</evidence>
<dbReference type="GO" id="GO:0000428">
    <property type="term" value="C:DNA-directed RNA polymerase complex"/>
    <property type="evidence" value="ECO:0007669"/>
    <property type="project" value="UniProtKB-KW"/>
</dbReference>
<organism evidence="12">
    <name type="scientific">uncultured Thiotrichaceae bacterium</name>
    <dbReference type="NCBI Taxonomy" id="298394"/>
    <lineage>
        <taxon>Bacteria</taxon>
        <taxon>Pseudomonadati</taxon>
        <taxon>Pseudomonadota</taxon>
        <taxon>Gammaproteobacteria</taxon>
        <taxon>Thiotrichales</taxon>
        <taxon>Thiotrichaceae</taxon>
        <taxon>environmental samples</taxon>
    </lineage>
</organism>
<evidence type="ECO:0000256" key="8">
    <source>
        <dbReference type="ARBA" id="ARBA00029924"/>
    </source>
</evidence>
<keyword evidence="7 11" id="KW-0804">Transcription</keyword>
<dbReference type="Pfam" id="PF01192">
    <property type="entry name" value="RNA_pol_Rpb6"/>
    <property type="match status" value="1"/>
</dbReference>
<evidence type="ECO:0000256" key="2">
    <source>
        <dbReference type="ARBA" id="ARBA00012418"/>
    </source>
</evidence>
<keyword evidence="5 11" id="KW-0808">Transferase</keyword>
<evidence type="ECO:0000256" key="11">
    <source>
        <dbReference type="HAMAP-Rule" id="MF_00366"/>
    </source>
</evidence>
<sequence length="79" mass="8554">MARVTIEDCLGYVENNFELVLKASERARALANGAQPLVDEEGDKPTVIALREIAEGLLEAPAEVPQEEEAFEITIPMAG</sequence>
<dbReference type="GO" id="GO:0003677">
    <property type="term" value="F:DNA binding"/>
    <property type="evidence" value="ECO:0007669"/>
    <property type="project" value="UniProtKB-UniRule"/>
</dbReference>
<dbReference type="Gene3D" id="3.90.940.10">
    <property type="match status" value="1"/>
</dbReference>
<dbReference type="EC" id="2.7.7.6" evidence="2 11"/>
<evidence type="ECO:0000256" key="4">
    <source>
        <dbReference type="ARBA" id="ARBA00022478"/>
    </source>
</evidence>
<dbReference type="NCBIfam" id="TIGR00690">
    <property type="entry name" value="rpoZ"/>
    <property type="match status" value="1"/>
</dbReference>
<dbReference type="InterPro" id="IPR006110">
    <property type="entry name" value="Pol_omega/Rpo6/RPB6"/>
</dbReference>
<dbReference type="SMART" id="SM01409">
    <property type="entry name" value="RNA_pol_Rpb6"/>
    <property type="match status" value="1"/>
</dbReference>
<evidence type="ECO:0000256" key="5">
    <source>
        <dbReference type="ARBA" id="ARBA00022679"/>
    </source>
</evidence>
<comment type="function">
    <text evidence="11">Promotes RNA polymerase assembly. Latches the N- and C-terminal regions of the beta' subunit thereby facilitating its interaction with the beta and alpha subunits.</text>
</comment>
<dbReference type="HAMAP" id="MF_00366">
    <property type="entry name" value="RNApol_bact_RpoZ"/>
    <property type="match status" value="1"/>
</dbReference>
<dbReference type="GO" id="GO:0003899">
    <property type="term" value="F:DNA-directed RNA polymerase activity"/>
    <property type="evidence" value="ECO:0007669"/>
    <property type="project" value="UniProtKB-UniRule"/>
</dbReference>
<dbReference type="SUPFAM" id="SSF63562">
    <property type="entry name" value="RPB6/omega subunit-like"/>
    <property type="match status" value="1"/>
</dbReference>
<evidence type="ECO:0000256" key="7">
    <source>
        <dbReference type="ARBA" id="ARBA00023163"/>
    </source>
</evidence>
<protein>
    <recommendedName>
        <fullName evidence="3 11">DNA-directed RNA polymerase subunit omega</fullName>
        <shortName evidence="11">RNAP omega subunit</shortName>
        <ecNumber evidence="2 11">2.7.7.6</ecNumber>
    </recommendedName>
    <alternativeName>
        <fullName evidence="9 11">RNA polymerase omega subunit</fullName>
    </alternativeName>
    <alternativeName>
        <fullName evidence="8 11">Transcriptase subunit omega</fullName>
    </alternativeName>
</protein>
<accession>A0A6S6TE42</accession>
<evidence type="ECO:0000256" key="1">
    <source>
        <dbReference type="ARBA" id="ARBA00006711"/>
    </source>
</evidence>
<dbReference type="EMBL" id="CACVAV010000221">
    <property type="protein sequence ID" value="CAA6813631.1"/>
    <property type="molecule type" value="Genomic_DNA"/>
</dbReference>
<gene>
    <name evidence="11" type="primary">rpoZ</name>
    <name evidence="12" type="ORF">HELGO_WM41247</name>
</gene>
<dbReference type="GO" id="GO:0006351">
    <property type="term" value="P:DNA-templated transcription"/>
    <property type="evidence" value="ECO:0007669"/>
    <property type="project" value="UniProtKB-UniRule"/>
</dbReference>
<evidence type="ECO:0000313" key="12">
    <source>
        <dbReference type="EMBL" id="CAA6813631.1"/>
    </source>
</evidence>
<evidence type="ECO:0000256" key="10">
    <source>
        <dbReference type="ARBA" id="ARBA00048552"/>
    </source>
</evidence>
<dbReference type="InterPro" id="IPR003716">
    <property type="entry name" value="DNA-dir_RNA_pol_omega"/>
</dbReference>
<name>A0A6S6TE42_9GAMM</name>
<dbReference type="InterPro" id="IPR036161">
    <property type="entry name" value="RPB6/omega-like_sf"/>
</dbReference>
<keyword evidence="6 11" id="KW-0548">Nucleotidyltransferase</keyword>
<dbReference type="PANTHER" id="PTHR34476">
    <property type="entry name" value="DNA-DIRECTED RNA POLYMERASE SUBUNIT OMEGA"/>
    <property type="match status" value="1"/>
</dbReference>
<keyword evidence="4 11" id="KW-0240">DNA-directed RNA polymerase</keyword>
<comment type="catalytic activity">
    <reaction evidence="10 11">
        <text>RNA(n) + a ribonucleoside 5'-triphosphate = RNA(n+1) + diphosphate</text>
        <dbReference type="Rhea" id="RHEA:21248"/>
        <dbReference type="Rhea" id="RHEA-COMP:14527"/>
        <dbReference type="Rhea" id="RHEA-COMP:17342"/>
        <dbReference type="ChEBI" id="CHEBI:33019"/>
        <dbReference type="ChEBI" id="CHEBI:61557"/>
        <dbReference type="ChEBI" id="CHEBI:140395"/>
        <dbReference type="EC" id="2.7.7.6"/>
    </reaction>
</comment>
<comment type="similarity">
    <text evidence="1 11">Belongs to the RNA polymerase subunit omega family.</text>
</comment>
<proteinExistence type="inferred from homology"/>
<evidence type="ECO:0000256" key="9">
    <source>
        <dbReference type="ARBA" id="ARBA00030998"/>
    </source>
</evidence>
<comment type="subunit">
    <text evidence="11">The RNAP catalytic core consists of 2 alpha, 1 beta, 1 beta' and 1 omega subunit. When a sigma factor is associated with the core the holoenzyme is formed, which can initiate transcription.</text>
</comment>
<dbReference type="AlphaFoldDB" id="A0A6S6TE42"/>